<dbReference type="SUPFAM" id="SSF53448">
    <property type="entry name" value="Nucleotide-diphospho-sugar transferases"/>
    <property type="match status" value="1"/>
</dbReference>
<feature type="domain" description="Glycosyltransferase 2-like" evidence="2">
    <location>
        <begin position="5"/>
        <end position="160"/>
    </location>
</feature>
<dbReference type="GO" id="GO:0016740">
    <property type="term" value="F:transferase activity"/>
    <property type="evidence" value="ECO:0007669"/>
    <property type="project" value="UniProtKB-KW"/>
</dbReference>
<protein>
    <submittedName>
        <fullName evidence="4">Family 2 glycosyl transferase</fullName>
    </submittedName>
</protein>
<dbReference type="eggNOG" id="COG1216">
    <property type="taxonomic scope" value="Bacteria"/>
</dbReference>
<gene>
    <name evidence="4" type="ORF">CTER_0303</name>
</gene>
<keyword evidence="5" id="KW-1185">Reference proteome</keyword>
<evidence type="ECO:0000256" key="1">
    <source>
        <dbReference type="ARBA" id="ARBA00022679"/>
    </source>
</evidence>
<comment type="caution">
    <text evidence="4">The sequence shown here is derived from an EMBL/GenBank/DDBJ whole genome shotgun (WGS) entry which is preliminary data.</text>
</comment>
<dbReference type="PANTHER" id="PTHR43685:SF2">
    <property type="entry name" value="GLYCOSYLTRANSFERASE 2-LIKE DOMAIN-CONTAINING PROTEIN"/>
    <property type="match status" value="1"/>
</dbReference>
<dbReference type="InterPro" id="IPR001173">
    <property type="entry name" value="Glyco_trans_2-like"/>
</dbReference>
<dbReference type="Proteomes" id="UP000014155">
    <property type="component" value="Unassembled WGS sequence"/>
</dbReference>
<dbReference type="Pfam" id="PF02709">
    <property type="entry name" value="Glyco_transf_7C"/>
    <property type="match status" value="1"/>
</dbReference>
<dbReference type="PATRIC" id="fig|1195236.3.peg.610"/>
<dbReference type="InterPro" id="IPR029044">
    <property type="entry name" value="Nucleotide-diphossugar_trans"/>
</dbReference>
<organism evidence="4 5">
    <name type="scientific">Ruminiclostridium cellobioparum subsp. termitidis CT1112</name>
    <dbReference type="NCBI Taxonomy" id="1195236"/>
    <lineage>
        <taxon>Bacteria</taxon>
        <taxon>Bacillati</taxon>
        <taxon>Bacillota</taxon>
        <taxon>Clostridia</taxon>
        <taxon>Eubacteriales</taxon>
        <taxon>Oscillospiraceae</taxon>
        <taxon>Ruminiclostridium</taxon>
    </lineage>
</organism>
<evidence type="ECO:0000313" key="4">
    <source>
        <dbReference type="EMBL" id="EMS73636.1"/>
    </source>
</evidence>
<reference evidence="4 5" key="1">
    <citation type="journal article" date="2013" name="Genome Announc.">
        <title>Draft Genome Sequence of the Cellulolytic, Mesophilic, Anaerobic Bacterium Clostridium termitidis Strain CT1112 (DSM 5398).</title>
        <authorList>
            <person name="Lal S."/>
            <person name="Ramachandran U."/>
            <person name="Zhang X."/>
            <person name="Munir R."/>
            <person name="Sparling R."/>
            <person name="Levin D.B."/>
        </authorList>
    </citation>
    <scope>NUCLEOTIDE SEQUENCE [LARGE SCALE GENOMIC DNA]</scope>
    <source>
        <strain evidence="4 5">CT1112</strain>
    </source>
</reference>
<evidence type="ECO:0000313" key="5">
    <source>
        <dbReference type="Proteomes" id="UP000014155"/>
    </source>
</evidence>
<dbReference type="STRING" id="1195236.CTER_0303"/>
<evidence type="ECO:0000259" key="3">
    <source>
        <dbReference type="Pfam" id="PF02709"/>
    </source>
</evidence>
<dbReference type="EMBL" id="AORV01000016">
    <property type="protein sequence ID" value="EMS73636.1"/>
    <property type="molecule type" value="Genomic_DNA"/>
</dbReference>
<sequence length="411" mass="47541">MKRYSFVIPVYQCKNLIKNTLETLNRLEGFPLDAIEVIVVDDGSKDGTGEVIKDMEKKYDFKYIYQERVAESSRSRARNTGINAAKGEIIIFLDGDMLLKHNYLEELDKYFVINNNIIVVGNRINLTEDVSFEEISANSYYGNQKFKLDSINKFEIRHLSYMESSYNAECQLYPWLKVYTCNLAVPKKYLDELGGFDENFKGWGIEDIELGYRLYMSGAKIIISNKIETFHQKHDKSGNLRISKDKFPEIDRNTEHFIKKHPNALQLPENVIIKFFRGQIVPKFSALTGIRKKVIINYNSTDNLEEVKAKILLLSKKKSLKIVVQDHVENTDLDIWIQLLGKQKSTPMYFPASKQLEVMNSLGAIGILTMRLVFARLNFMSIVLSLYENIFRSHKKRVLPENSKASVIRKS</sequence>
<dbReference type="RefSeq" id="WP_004623624.1">
    <property type="nucleotide sequence ID" value="NZ_AORV01000016.1"/>
</dbReference>
<keyword evidence="1 4" id="KW-0808">Transferase</keyword>
<dbReference type="InterPro" id="IPR050834">
    <property type="entry name" value="Glycosyltransf_2"/>
</dbReference>
<feature type="domain" description="Galactosyltransferase C-terminal" evidence="3">
    <location>
        <begin position="173"/>
        <end position="226"/>
    </location>
</feature>
<dbReference type="AlphaFoldDB" id="S0FTH7"/>
<accession>S0FTH7</accession>
<dbReference type="PANTHER" id="PTHR43685">
    <property type="entry name" value="GLYCOSYLTRANSFERASE"/>
    <property type="match status" value="1"/>
</dbReference>
<proteinExistence type="predicted"/>
<dbReference type="InterPro" id="IPR027791">
    <property type="entry name" value="Galactosyl_T_C"/>
</dbReference>
<name>S0FTH7_RUMCE</name>
<dbReference type="Gene3D" id="3.90.550.10">
    <property type="entry name" value="Spore Coat Polysaccharide Biosynthesis Protein SpsA, Chain A"/>
    <property type="match status" value="1"/>
</dbReference>
<evidence type="ECO:0000259" key="2">
    <source>
        <dbReference type="Pfam" id="PF00535"/>
    </source>
</evidence>
<dbReference type="Pfam" id="PF00535">
    <property type="entry name" value="Glycos_transf_2"/>
    <property type="match status" value="1"/>
</dbReference>